<dbReference type="GO" id="GO:0006298">
    <property type="term" value="P:mismatch repair"/>
    <property type="evidence" value="ECO:0007669"/>
    <property type="project" value="InterPro"/>
</dbReference>
<sequence>MSSALKEYLREMIHGMYEPILKGSEAPPSIRSAQPSRVGEGVIDESTFQVIEADSLFEALNSANTVVGQSTLYRSIAQPLHSVKLIKAKQEAVQELASNANLREKIEALLEKASTREQDFYRLLFSKFTGFFGSSRGDSEIEGYGYATYKKGTAFMLDLVKDVRALPTPESDYLRVLTDDIKQFGSTKIYSLMQGPVYLTEGGIKSREEKKRFVPAAKFRPTLFKPFFILAVLLIIVALTTYGPMVLGVSFSMTPLFMLFFMPVLLLSYMPAVGTFDRDSCIYPLRKRYKDSEEMHTVLEALGKIDELLSFYHYGKSFGSPTSLPRVIEAKTHILVLREARNPILGKGNPNYVPNDIDLDGQKLTFVTGPNSGGKTALCKTIAQIQLLSQIGCYVPAEDAEVSVADRIFYQVPEISSLEDVEGRFGKELKRTKDMFLVTTPQSLIILDELSEGTTHEEKLETSFHVLNGFSKIGNNTVLVTHNYELAERFKENKLGRHFQMQFVGEAPTHKIVEGISKVSHADRVARKVGFAKEDIERYLKERGFVSG</sequence>
<dbReference type="AlphaFoldDB" id="A0A4P7C302"/>
<keyword evidence="10" id="KW-1185">Reference proteome</keyword>
<keyword evidence="2" id="KW-0547">Nucleotide-binding</keyword>
<keyword evidence="4" id="KW-0238">DNA-binding</keyword>
<evidence type="ECO:0000256" key="4">
    <source>
        <dbReference type="ARBA" id="ARBA00023125"/>
    </source>
</evidence>
<accession>A0A4P7C302</accession>
<dbReference type="PANTHER" id="PTHR11361:SF34">
    <property type="entry name" value="DNA MISMATCH REPAIR PROTEIN MSH1, MITOCHONDRIAL"/>
    <property type="match status" value="1"/>
</dbReference>
<protein>
    <submittedName>
        <fullName evidence="9">DNA mismatch repair protein MutS</fullName>
    </submittedName>
</protein>
<feature type="coiled-coil region" evidence="6">
    <location>
        <begin position="92"/>
        <end position="119"/>
    </location>
</feature>
<comment type="similarity">
    <text evidence="1">Belongs to the DNA mismatch repair MutS family.</text>
</comment>
<dbReference type="Proteomes" id="UP000294325">
    <property type="component" value="Chromosome"/>
</dbReference>
<dbReference type="SMART" id="SM00534">
    <property type="entry name" value="MUTSac"/>
    <property type="match status" value="1"/>
</dbReference>
<keyword evidence="3" id="KW-0067">ATP-binding</keyword>
<keyword evidence="6" id="KW-0175">Coiled coil</keyword>
<evidence type="ECO:0000256" key="1">
    <source>
        <dbReference type="ARBA" id="ARBA00006271"/>
    </source>
</evidence>
<keyword evidence="7" id="KW-0472">Membrane</keyword>
<proteinExistence type="inferred from homology"/>
<dbReference type="GO" id="GO:0005524">
    <property type="term" value="F:ATP binding"/>
    <property type="evidence" value="ECO:0007669"/>
    <property type="project" value="UniProtKB-KW"/>
</dbReference>
<evidence type="ECO:0000313" key="10">
    <source>
        <dbReference type="Proteomes" id="UP000294325"/>
    </source>
</evidence>
<keyword evidence="5" id="KW-0227">DNA damage</keyword>
<feature type="domain" description="DNA mismatch repair proteins mutS family" evidence="8">
    <location>
        <begin position="362"/>
        <end position="544"/>
    </location>
</feature>
<organism evidence="9 10">
    <name type="scientific">Nitrosococcus wardiae</name>
    <dbReference type="NCBI Taxonomy" id="1814290"/>
    <lineage>
        <taxon>Bacteria</taxon>
        <taxon>Pseudomonadati</taxon>
        <taxon>Pseudomonadota</taxon>
        <taxon>Gammaproteobacteria</taxon>
        <taxon>Chromatiales</taxon>
        <taxon>Chromatiaceae</taxon>
        <taxon>Nitrosococcus</taxon>
    </lineage>
</organism>
<evidence type="ECO:0000259" key="8">
    <source>
        <dbReference type="SMART" id="SM00534"/>
    </source>
</evidence>
<dbReference type="SUPFAM" id="SSF52540">
    <property type="entry name" value="P-loop containing nucleoside triphosphate hydrolases"/>
    <property type="match status" value="1"/>
</dbReference>
<dbReference type="CDD" id="cd03243">
    <property type="entry name" value="ABC_MutS_homologs"/>
    <property type="match status" value="1"/>
</dbReference>
<keyword evidence="7" id="KW-1133">Transmembrane helix</keyword>
<dbReference type="Pfam" id="PF00488">
    <property type="entry name" value="MutS_V"/>
    <property type="match status" value="1"/>
</dbReference>
<evidence type="ECO:0000256" key="3">
    <source>
        <dbReference type="ARBA" id="ARBA00022840"/>
    </source>
</evidence>
<dbReference type="Gene3D" id="1.10.1420.10">
    <property type="match status" value="1"/>
</dbReference>
<dbReference type="Gene3D" id="3.40.50.300">
    <property type="entry name" value="P-loop containing nucleotide triphosphate hydrolases"/>
    <property type="match status" value="1"/>
</dbReference>
<dbReference type="KEGG" id="nwr:E3U44_16435"/>
<evidence type="ECO:0000313" key="9">
    <source>
        <dbReference type="EMBL" id="QBQ55924.1"/>
    </source>
</evidence>
<dbReference type="InterPro" id="IPR000432">
    <property type="entry name" value="DNA_mismatch_repair_MutS_C"/>
</dbReference>
<feature type="transmembrane region" description="Helical" evidence="7">
    <location>
        <begin position="227"/>
        <end position="251"/>
    </location>
</feature>
<dbReference type="InterPro" id="IPR036187">
    <property type="entry name" value="DNA_mismatch_repair_MutS_sf"/>
</dbReference>
<dbReference type="OrthoDB" id="9808166at2"/>
<gene>
    <name evidence="9" type="ORF">E3U44_16435</name>
</gene>
<evidence type="ECO:0000256" key="2">
    <source>
        <dbReference type="ARBA" id="ARBA00022741"/>
    </source>
</evidence>
<dbReference type="RefSeq" id="WP_134359179.1">
    <property type="nucleotide sequence ID" value="NZ_CP038033.1"/>
</dbReference>
<dbReference type="GO" id="GO:0140664">
    <property type="term" value="F:ATP-dependent DNA damage sensor activity"/>
    <property type="evidence" value="ECO:0007669"/>
    <property type="project" value="InterPro"/>
</dbReference>
<evidence type="ECO:0000256" key="5">
    <source>
        <dbReference type="ARBA" id="ARBA00023204"/>
    </source>
</evidence>
<name>A0A4P7C302_9GAMM</name>
<evidence type="ECO:0000256" key="7">
    <source>
        <dbReference type="SAM" id="Phobius"/>
    </source>
</evidence>
<feature type="transmembrane region" description="Helical" evidence="7">
    <location>
        <begin position="257"/>
        <end position="276"/>
    </location>
</feature>
<keyword evidence="7" id="KW-0812">Transmembrane</keyword>
<keyword evidence="5" id="KW-0234">DNA repair</keyword>
<reference evidence="9 10" key="1">
    <citation type="submission" date="2019-03" db="EMBL/GenBank/DDBJ databases">
        <title>The genome sequence of Nitrosococcus wardiae strain D1FHST reveals the archetypal metabolic capacity of ammonia-oxidizing Gammaproteobacteria.</title>
        <authorList>
            <person name="Wang L."/>
            <person name="Lim C.K."/>
            <person name="Hanson T.E."/>
            <person name="Dang H."/>
            <person name="Klotz M.G."/>
        </authorList>
    </citation>
    <scope>NUCLEOTIDE SEQUENCE [LARGE SCALE GENOMIC DNA]</scope>
    <source>
        <strain evidence="9 10">D1FHS</strain>
    </source>
</reference>
<dbReference type="InterPro" id="IPR007696">
    <property type="entry name" value="DNA_mismatch_repair_MutS_core"/>
</dbReference>
<dbReference type="GO" id="GO:0030983">
    <property type="term" value="F:mismatched DNA binding"/>
    <property type="evidence" value="ECO:0007669"/>
    <property type="project" value="InterPro"/>
</dbReference>
<evidence type="ECO:0000256" key="6">
    <source>
        <dbReference type="SAM" id="Coils"/>
    </source>
</evidence>
<dbReference type="SUPFAM" id="SSF48334">
    <property type="entry name" value="DNA repair protein MutS, domain III"/>
    <property type="match status" value="1"/>
</dbReference>
<dbReference type="EMBL" id="CP038033">
    <property type="protein sequence ID" value="QBQ55924.1"/>
    <property type="molecule type" value="Genomic_DNA"/>
</dbReference>
<dbReference type="Pfam" id="PF05192">
    <property type="entry name" value="MutS_III"/>
    <property type="match status" value="1"/>
</dbReference>
<dbReference type="PANTHER" id="PTHR11361">
    <property type="entry name" value="DNA MISMATCH REPAIR PROTEIN MUTS FAMILY MEMBER"/>
    <property type="match status" value="1"/>
</dbReference>
<dbReference type="InterPro" id="IPR045076">
    <property type="entry name" value="MutS"/>
</dbReference>
<dbReference type="InterPro" id="IPR027417">
    <property type="entry name" value="P-loop_NTPase"/>
</dbReference>